<sequence>MPWHPVSTNRYERAFDSLKFDWGIAEAGAPLQKQLYLVSCSLKPQHLAPVKEARQAWKALRRQYPQIAAVADKSGTRLTYTVPSPEELEAWVHDIFLVVEESSATHLYQTLPPSSLFCLYKPPFFAFWPTARPSRSWMARKPPNFDPTTRGHVSGRYTGFNVIDHRKYLSTPYNGPDAAVAVYHTGIPFSVDLAANHDFASLAAAFARGYKRDLSRKESRNIFTFLAESSSTRPIIGCRRILELSSVGVVNDYLPAEYEDIARKLEVQGWLIAVECINRLLLTNVWTWDGQMQLAVNWNESFYEEEFVTIFLDSWMLTLTRELGVN</sequence>
<dbReference type="InterPro" id="IPR023213">
    <property type="entry name" value="CAT-like_dom_sf"/>
</dbReference>
<protein>
    <submittedName>
        <fullName evidence="1">Uncharacterized protein</fullName>
    </submittedName>
</protein>
<dbReference type="EMBL" id="ML737581">
    <property type="protein sequence ID" value="KAE8368770.1"/>
    <property type="molecule type" value="Genomic_DNA"/>
</dbReference>
<name>A0A5N7AJD7_9EURO</name>
<reference evidence="1 2" key="1">
    <citation type="submission" date="2019-04" db="EMBL/GenBank/DDBJ databases">
        <title>Friends and foes A comparative genomics studyof 23 Aspergillus species from section Flavi.</title>
        <authorList>
            <consortium name="DOE Joint Genome Institute"/>
            <person name="Kjaerbolling I."/>
            <person name="Vesth T."/>
            <person name="Frisvad J.C."/>
            <person name="Nybo J.L."/>
            <person name="Theobald S."/>
            <person name="Kildgaard S."/>
            <person name="Isbrandt T."/>
            <person name="Kuo A."/>
            <person name="Sato A."/>
            <person name="Lyhne E.K."/>
            <person name="Kogle M.E."/>
            <person name="Wiebenga A."/>
            <person name="Kun R.S."/>
            <person name="Lubbers R.J."/>
            <person name="Makela M.R."/>
            <person name="Barry K."/>
            <person name="Chovatia M."/>
            <person name="Clum A."/>
            <person name="Daum C."/>
            <person name="Haridas S."/>
            <person name="He G."/>
            <person name="LaButti K."/>
            <person name="Lipzen A."/>
            <person name="Mondo S."/>
            <person name="Riley R."/>
            <person name="Salamov A."/>
            <person name="Simmons B.A."/>
            <person name="Magnuson J.K."/>
            <person name="Henrissat B."/>
            <person name="Mortensen U.H."/>
            <person name="Larsen T.O."/>
            <person name="Devries R.P."/>
            <person name="Grigoriev I.V."/>
            <person name="Machida M."/>
            <person name="Baker S.E."/>
            <person name="Andersen M.R."/>
        </authorList>
    </citation>
    <scope>NUCLEOTIDE SEQUENCE [LARGE SCALE GENOMIC DNA]</scope>
    <source>
        <strain evidence="1 2">CBS 763.97</strain>
    </source>
</reference>
<evidence type="ECO:0000313" key="1">
    <source>
        <dbReference type="EMBL" id="KAE8368770.1"/>
    </source>
</evidence>
<dbReference type="GeneID" id="43656297"/>
<dbReference type="Gene3D" id="3.30.559.30">
    <property type="entry name" value="Nonribosomal peptide synthetase, condensation domain"/>
    <property type="match status" value="1"/>
</dbReference>
<gene>
    <name evidence="1" type="ORF">BDV27DRAFT_153780</name>
</gene>
<accession>A0A5N7AJD7</accession>
<evidence type="ECO:0000313" key="2">
    <source>
        <dbReference type="Proteomes" id="UP000326268"/>
    </source>
</evidence>
<dbReference type="AlphaFoldDB" id="A0A5N7AJD7"/>
<keyword evidence="2" id="KW-1185">Reference proteome</keyword>
<proteinExistence type="predicted"/>
<dbReference type="RefSeq" id="XP_031931851.1">
    <property type="nucleotide sequence ID" value="XM_032071851.1"/>
</dbReference>
<dbReference type="Gene3D" id="3.30.559.10">
    <property type="entry name" value="Chloramphenicol acetyltransferase-like domain"/>
    <property type="match status" value="1"/>
</dbReference>
<dbReference type="OrthoDB" id="2548233at2759"/>
<dbReference type="Proteomes" id="UP000326268">
    <property type="component" value="Unassembled WGS sequence"/>
</dbReference>
<organism evidence="1 2">
    <name type="scientific">Aspergillus caelatus</name>
    <dbReference type="NCBI Taxonomy" id="61420"/>
    <lineage>
        <taxon>Eukaryota</taxon>
        <taxon>Fungi</taxon>
        <taxon>Dikarya</taxon>
        <taxon>Ascomycota</taxon>
        <taxon>Pezizomycotina</taxon>
        <taxon>Eurotiomycetes</taxon>
        <taxon>Eurotiomycetidae</taxon>
        <taxon>Eurotiales</taxon>
        <taxon>Aspergillaceae</taxon>
        <taxon>Aspergillus</taxon>
        <taxon>Aspergillus subgen. Circumdati</taxon>
    </lineage>
</organism>
<dbReference type="PANTHER" id="PTHR42034:SF1">
    <property type="entry name" value="CONDENSATION DOMAIN-CONTAINING PROTEIN"/>
    <property type="match status" value="1"/>
</dbReference>
<dbReference type="PANTHER" id="PTHR42034">
    <property type="entry name" value="CHROMOSOME 7, WHOLE GENOME SHOTGUN SEQUENCE-RELATED"/>
    <property type="match status" value="1"/>
</dbReference>